<dbReference type="AlphaFoldDB" id="A0A1G5VI92"/>
<organism evidence="1 2">
    <name type="scientific">Methanobrevibacter millerae</name>
    <dbReference type="NCBI Taxonomy" id="230361"/>
    <lineage>
        <taxon>Archaea</taxon>
        <taxon>Methanobacteriati</taxon>
        <taxon>Methanobacteriota</taxon>
        <taxon>Methanomada group</taxon>
        <taxon>Methanobacteria</taxon>
        <taxon>Methanobacteriales</taxon>
        <taxon>Methanobacteriaceae</taxon>
        <taxon>Methanobrevibacter</taxon>
    </lineage>
</organism>
<accession>A0A1G5VI92</accession>
<evidence type="ECO:0000313" key="1">
    <source>
        <dbReference type="EMBL" id="SDA45562.1"/>
    </source>
</evidence>
<dbReference type="EMBL" id="FMXB01000004">
    <property type="protein sequence ID" value="SDA45562.1"/>
    <property type="molecule type" value="Genomic_DNA"/>
</dbReference>
<reference evidence="1 2" key="1">
    <citation type="submission" date="2016-10" db="EMBL/GenBank/DDBJ databases">
        <authorList>
            <person name="Varghese N."/>
            <person name="Submissions S."/>
        </authorList>
    </citation>
    <scope>NUCLEOTIDE SEQUENCE [LARGE SCALE GENOMIC DNA]</scope>
    <source>
        <strain evidence="1 2">DSM 16643</strain>
    </source>
</reference>
<dbReference type="Proteomes" id="UP000323439">
    <property type="component" value="Unassembled WGS sequence"/>
</dbReference>
<gene>
    <name evidence="1" type="ORF">SAMN02910315_00636</name>
</gene>
<protein>
    <submittedName>
        <fullName evidence="1">Uncharacterized protein</fullName>
    </submittedName>
</protein>
<evidence type="ECO:0000313" key="2">
    <source>
        <dbReference type="Proteomes" id="UP000323439"/>
    </source>
</evidence>
<dbReference type="RefSeq" id="WP_149731264.1">
    <property type="nucleotide sequence ID" value="NZ_FMXB01000004.1"/>
</dbReference>
<proteinExistence type="predicted"/>
<name>A0A1G5VI92_9EURY</name>
<keyword evidence="2" id="KW-1185">Reference proteome</keyword>
<sequence>MKKQYDSLNSNINPPIIEEITLRSLPYDQKKEEIIEYCRIHKRVLMSEIANDLRFDLGDVYEIINELIDDDILGVRNDYSI</sequence>